<feature type="transmembrane region" description="Helical" evidence="6">
    <location>
        <begin position="325"/>
        <end position="347"/>
    </location>
</feature>
<evidence type="ECO:0000256" key="6">
    <source>
        <dbReference type="SAM" id="Phobius"/>
    </source>
</evidence>
<feature type="transmembrane region" description="Helical" evidence="6">
    <location>
        <begin position="390"/>
        <end position="409"/>
    </location>
</feature>
<feature type="transmembrane region" description="Helical" evidence="6">
    <location>
        <begin position="270"/>
        <end position="289"/>
    </location>
</feature>
<dbReference type="InterPro" id="IPR020846">
    <property type="entry name" value="MFS_dom"/>
</dbReference>
<evidence type="ECO:0000313" key="8">
    <source>
        <dbReference type="EMBL" id="MBD8526758.1"/>
    </source>
</evidence>
<dbReference type="AlphaFoldDB" id="A0AAW3ZKU8"/>
<feature type="transmembrane region" description="Helical" evidence="6">
    <location>
        <begin position="235"/>
        <end position="258"/>
    </location>
</feature>
<evidence type="ECO:0000256" key="1">
    <source>
        <dbReference type="ARBA" id="ARBA00004127"/>
    </source>
</evidence>
<reference evidence="8 9" key="1">
    <citation type="submission" date="2020-09" db="EMBL/GenBank/DDBJ databases">
        <title>Pseudoxanthomonas sp. CAU 1598 isolated from sand of Yaerae Beach.</title>
        <authorList>
            <person name="Kim W."/>
        </authorList>
    </citation>
    <scope>NUCLEOTIDE SEQUENCE [LARGE SCALE GENOMIC DNA]</scope>
    <source>
        <strain evidence="8 9">CAU 1598</strain>
    </source>
</reference>
<organism evidence="8 9">
    <name type="scientific">Pseudomarimonas arenosa</name>
    <dbReference type="NCBI Taxonomy" id="2774145"/>
    <lineage>
        <taxon>Bacteria</taxon>
        <taxon>Pseudomonadati</taxon>
        <taxon>Pseudomonadota</taxon>
        <taxon>Gammaproteobacteria</taxon>
        <taxon>Lysobacterales</taxon>
        <taxon>Lysobacteraceae</taxon>
        <taxon>Pseudomarimonas</taxon>
    </lineage>
</organism>
<proteinExistence type="predicted"/>
<evidence type="ECO:0000313" key="9">
    <source>
        <dbReference type="Proteomes" id="UP000613768"/>
    </source>
</evidence>
<dbReference type="Gene3D" id="1.20.1250.20">
    <property type="entry name" value="MFS general substrate transporter like domains"/>
    <property type="match status" value="1"/>
</dbReference>
<dbReference type="EMBL" id="JACYTR010000030">
    <property type="protein sequence ID" value="MBD8526758.1"/>
    <property type="molecule type" value="Genomic_DNA"/>
</dbReference>
<feature type="transmembrane region" description="Helical" evidence="6">
    <location>
        <begin position="108"/>
        <end position="129"/>
    </location>
</feature>
<dbReference type="GO" id="GO:0022857">
    <property type="term" value="F:transmembrane transporter activity"/>
    <property type="evidence" value="ECO:0007669"/>
    <property type="project" value="InterPro"/>
</dbReference>
<dbReference type="GO" id="GO:0012505">
    <property type="term" value="C:endomembrane system"/>
    <property type="evidence" value="ECO:0007669"/>
    <property type="project" value="UniProtKB-SubCell"/>
</dbReference>
<dbReference type="SUPFAM" id="SSF103473">
    <property type="entry name" value="MFS general substrate transporter"/>
    <property type="match status" value="1"/>
</dbReference>
<dbReference type="PROSITE" id="PS50850">
    <property type="entry name" value="MFS"/>
    <property type="match status" value="1"/>
</dbReference>
<evidence type="ECO:0000256" key="2">
    <source>
        <dbReference type="ARBA" id="ARBA00022448"/>
    </source>
</evidence>
<evidence type="ECO:0000259" key="7">
    <source>
        <dbReference type="PROSITE" id="PS50850"/>
    </source>
</evidence>
<accession>A0AAW3ZKU8</accession>
<feature type="transmembrane region" description="Helical" evidence="6">
    <location>
        <begin position="53"/>
        <end position="72"/>
    </location>
</feature>
<feature type="transmembrane region" description="Helical" evidence="6">
    <location>
        <begin position="359"/>
        <end position="384"/>
    </location>
</feature>
<dbReference type="Proteomes" id="UP000613768">
    <property type="component" value="Unassembled WGS sequence"/>
</dbReference>
<keyword evidence="9" id="KW-1185">Reference proteome</keyword>
<keyword evidence="5 6" id="KW-0472">Membrane</keyword>
<feature type="domain" description="Major facilitator superfamily (MFS) profile" evidence="7">
    <location>
        <begin position="235"/>
        <end position="418"/>
    </location>
</feature>
<feature type="transmembrane region" description="Helical" evidence="6">
    <location>
        <begin position="141"/>
        <end position="166"/>
    </location>
</feature>
<evidence type="ECO:0000256" key="4">
    <source>
        <dbReference type="ARBA" id="ARBA00022989"/>
    </source>
</evidence>
<protein>
    <submittedName>
        <fullName evidence="8">MFS transporter</fullName>
    </submittedName>
</protein>
<gene>
    <name evidence="8" type="ORF">IFO71_13530</name>
</gene>
<keyword evidence="4 6" id="KW-1133">Transmembrane helix</keyword>
<comment type="subcellular location">
    <subcellularLocation>
        <location evidence="1">Endomembrane system</location>
        <topology evidence="1">Multi-pass membrane protein</topology>
    </subcellularLocation>
</comment>
<dbReference type="RefSeq" id="WP_192030180.1">
    <property type="nucleotide sequence ID" value="NZ_JACYTR010000030.1"/>
</dbReference>
<dbReference type="Pfam" id="PF11700">
    <property type="entry name" value="ATG22"/>
    <property type="match status" value="1"/>
</dbReference>
<feature type="transmembrane region" description="Helical" evidence="6">
    <location>
        <begin position="12"/>
        <end position="33"/>
    </location>
</feature>
<evidence type="ECO:0000256" key="3">
    <source>
        <dbReference type="ARBA" id="ARBA00022692"/>
    </source>
</evidence>
<dbReference type="PANTHER" id="PTHR23519">
    <property type="entry name" value="AUTOPHAGY-RELATED PROTEIN 22"/>
    <property type="match status" value="1"/>
</dbReference>
<dbReference type="PANTHER" id="PTHR23519:SF1">
    <property type="entry name" value="AUTOPHAGY-RELATED PROTEIN 22"/>
    <property type="match status" value="1"/>
</dbReference>
<comment type="caution">
    <text evidence="8">The sequence shown here is derived from an EMBL/GenBank/DDBJ whole genome shotgun (WGS) entry which is preliminary data.</text>
</comment>
<dbReference type="InterPro" id="IPR050495">
    <property type="entry name" value="ATG22/LtaA_families"/>
</dbReference>
<sequence length="418" mass="45335">MRFDRQKLSWALYDWANSAFATTVMAGFFPLFFKQYWQAGAEAGLSSFRLGLANSSAALLVAVMAPILGAVADRTARKKRFLAGFAALGMLMTGALFCVAQGQWWLALGLYIGASVGFLAGNIFYDALLPEVAADHELDRTSALGFALGYLGGGLLFAFNVLMLLQPAWFGLADATEAVPWAFVSVSLWWALFSLPLWWLVDEPAAPYRETRWAAIRAGLRQLRRTLGELPQQPAVLYFLLAYWLYIDGVNTVVVMAVDYGMALGLAQQSLISALLLTQFVGFPAALLFGRLGDRFGPKAGIFVAIAIYMAVTVAASLLRNEAQFYGLAVAIGLVQGGVQSLSRSLYARLLPRDRAAEYFSFYGVLGKFAAILGPLLVGAVSYLSGSPRLSILSILLLFAAGAWCLGRVDLEAARRTR</sequence>
<dbReference type="InterPro" id="IPR036259">
    <property type="entry name" value="MFS_trans_sf"/>
</dbReference>
<feature type="transmembrane region" description="Helical" evidence="6">
    <location>
        <begin position="81"/>
        <end position="102"/>
    </location>
</feature>
<keyword evidence="2" id="KW-0813">Transport</keyword>
<keyword evidence="3 6" id="KW-0812">Transmembrane</keyword>
<evidence type="ECO:0000256" key="5">
    <source>
        <dbReference type="ARBA" id="ARBA00023136"/>
    </source>
</evidence>
<feature type="transmembrane region" description="Helical" evidence="6">
    <location>
        <begin position="178"/>
        <end position="201"/>
    </location>
</feature>
<dbReference type="InterPro" id="IPR024671">
    <property type="entry name" value="Atg22-like"/>
</dbReference>
<name>A0AAW3ZKU8_9GAMM</name>
<feature type="transmembrane region" description="Helical" evidence="6">
    <location>
        <begin position="301"/>
        <end position="319"/>
    </location>
</feature>